<feature type="domain" description="Carrier" evidence="5">
    <location>
        <begin position="3673"/>
        <end position="3750"/>
    </location>
</feature>
<gene>
    <name evidence="6" type="ORF">CA982_12580</name>
</gene>
<dbReference type="InterPro" id="IPR036736">
    <property type="entry name" value="ACP-like_sf"/>
</dbReference>
<feature type="compositionally biased region" description="Low complexity" evidence="4">
    <location>
        <begin position="4126"/>
        <end position="4142"/>
    </location>
</feature>
<dbReference type="InterPro" id="IPR009081">
    <property type="entry name" value="PP-bd_ACP"/>
</dbReference>
<dbReference type="InterPro" id="IPR023213">
    <property type="entry name" value="CAT-like_dom_sf"/>
</dbReference>
<evidence type="ECO:0000313" key="6">
    <source>
        <dbReference type="EMBL" id="OUC78325.1"/>
    </source>
</evidence>
<dbReference type="Gene3D" id="3.40.50.1820">
    <property type="entry name" value="alpha/beta hydrolase"/>
    <property type="match status" value="1"/>
</dbReference>
<reference evidence="6 7" key="1">
    <citation type="submission" date="2017-05" db="EMBL/GenBank/DDBJ databases">
        <title>Biotechnological potential of actinobacteria isolated from South African environments.</title>
        <authorList>
            <person name="Le Roes-Hill M."/>
            <person name="Prins A."/>
            <person name="Durrell K.A."/>
        </authorList>
    </citation>
    <scope>NUCLEOTIDE SEQUENCE [LARGE SCALE GENOMIC DNA]</scope>
    <source>
        <strain evidence="6">BS2</strain>
    </source>
</reference>
<comment type="cofactor">
    <cofactor evidence="1">
        <name>pantetheine 4'-phosphate</name>
        <dbReference type="ChEBI" id="CHEBI:47942"/>
    </cofactor>
</comment>
<dbReference type="Gene3D" id="1.10.1200.10">
    <property type="entry name" value="ACP-like"/>
    <property type="match status" value="4"/>
</dbReference>
<dbReference type="SUPFAM" id="SSF52777">
    <property type="entry name" value="CoA-dependent acyltransferases"/>
    <property type="match status" value="10"/>
</dbReference>
<dbReference type="GO" id="GO:0043041">
    <property type="term" value="P:amino acid activation for nonribosomal peptide biosynthetic process"/>
    <property type="evidence" value="ECO:0007669"/>
    <property type="project" value="TreeGrafter"/>
</dbReference>
<sequence>MSTSSNPEIIAPDAPRRFALSAAQRSLWFTQQAALDVPINVAQYVEIDGPIDAELFVRATSAVVQRARFTQLRFVDTEDGLVGVYDPGLHYWAEIIDLRDRPDPRAVAEEMMAQDYSRPLDPRVDRTARGCLFRLSDEKSLVYNRGHHLLSDGMGGKDRMVEALAAYHAAVTGEPAPPPKPVDLDLPARADAEYRESTRFGTDRAYWREHMAGVGIAATLAHRPGRPAAVARRVASAVPPATMARLRDAAQRGSTMLPNVLVAAFAAYLGRAAAQGDEVIFQFPVAARTTAALRATPLPVANIVPLRTGVTGAGTVADALRTTQAALMGALRHQRYRGEDIWADVAGDQSSGATPRTAAQERSGPMLNLMLFDREFPCGDARATFHILTVGPADDLTINIYPVPGEDQDSSLMIGVEANPNRYDDAEVAAHHAQFLSMLDTFANAFLRAPDTRVDDLPLRFPDSESETDTGSSRGRSVEDADATPVGTVWGALTDAAARRRHEPAVEFPGTSVPALLTFEQLHARARRLGAQLRTLGARPGVTVAVAVASDADRLLAWWAVAASGAAVLLIDPAAPQPIPDAVTGAPGGLLVIADDAVDPSTDVPAGEVWTIAGLAEVTPAPGTAASRPDHTACVVPGVVGAPGTAGVVAIPQRAVAALIADGVFAPAASDPGYGRLASTAPKASWASHLEIVACAAHGLRLVDPETGPATHGIVPAGLLADATPGTATTVLVVDSGTPPAPTVRFAFGRDVRTTYSPGAVLGPYTLTDRIRPDQPTDRPLPSGRPRRGVDVAILDHRLRPLPPGITGDVYIAETGAPQYFIGEPARTATAIVACPWQPGLRMVATGDRGHREPATGDLVIDHRAGDIVGINGVRVDLALLERAATEVAGVAVASAAVLGDGVGIAVRVAPTGAEATGTSGIQDTQRIRAAVRRRVNAELPTVLWLRRVAILESVPIDGFGVVDRSVAAALIAAAPESRAAQRRPSTPIERAVADAVTHVLGVPDPSMDDELVQLGATSLGFMQLATHLGDSLRVVVSVRDLGEVTTLAELAAVLEAAERRRSGPGEAPGTPGVTRYRPTRAQQEIWLLNRADKHATVYHLPVRLVLGEGIAADVVRAALVDVAARHEALRTVYPDAGGEPVAVVRGLDEARTPDADTTAPTVPVPITTGTLDAAGVDRAVSAPFDLTVDMPWRAVVDETGARAEVVLVAHHIAVDEWSLHIVVEDFAHALRARLDGVAPVWADDAVGFGAVLSARSHVIDPAAEVHWAKVMRAAPKHLALPEPARTLSSGLTSGPATILRRSIGRDVRDRASARARDAGTTLNTFLCVALSATVAEYSDTDDIVMSVPVSGRFTTEELRPVGMFVETVPVRTTGVRHSGVAEALARVGADLTAAITHADAAPTGLADVIFAYHASRPDLPGAAVFADVETPPTGQARTALEVTVFDEPEGLSVVLTVARRRVDTVAAGHLLDRFVQTVAALADGAPQSIIARCVPAPVCRTRPDRVRRTTPVDPIDALRRHADTRPDATAVIADDTTLTYRELLDRAEAVANRLREKGVRPGDRVALILPRSTDTVVAIVAVLIADAVYVPIEPGDPSSRTELILAATAPVAYIEDGTQVRSAAGGSRAQRIPGGAYVIHTSGSTGVPKAVMVTRANLAAMLGAALDTIGATDHDVWSWVHSYAFDFSVWEILGPLASGGRVVVLQRETVLDPRLLAAALDRYGVTVCSQTPTAFGNLIDPAVSAAGPLPRPTTLRTVVFGGEPLSPSLLRSWAVAHPEVALVNMYGITETTVHLTATEVDVDDDRSDIGVPLDGVATMILGRDLRPVPVGAVGELYVSGDQVTLGYHDAPGPTASRFVADPSGSGRRMYRTGDRVREFAGGHMVYLDRTDDQVQIRGHRIEPGEIVAALRDVPGVGDARVLVDPGSRTGDERLLAFVTEDGLADFDVLDVLDEEHLRAACANRLPGHMVPARVAIVDGWPMTSTGKLDRRRLTGLLPPVPGTSPRALTSTELSIADAMRAVIGSEAEVAADTNFFAAGGTSLSAARLAAALAGTGDHVTVADVFAHPTVAALAAHIEAAAQTARPDDGVRPGFAGLAAPVAGADLSLTPEQMDLWLRWRTEPDFTGYLMPLALPVDARPDALRRALVEIVTRHDALCTVFPVGADGPVQRRLRDEHVVGALEEALATTIPIADAESMAATLGTLHAPIDLAGELPWRVRIGEMDGRSWLLVVAHHIAVDGESFPILYTELNSALAGTLPAPGGVGYREYSAWRSRTLTARHAELVAHWISAFERAVAPLRLPELNPGAGHPHSPDPSAPDRTVVHRVHRALDRAETAVLDELAVTRQSTPFIVVHTALAAVLARQADTDVVTVGTALSGRIDPQLLAVPGLFARAVPLHTPIDLDLRFVDLLATVTAVDLGAFAHADLPLTEITEIADPERVKAGTPLFEVSFGAVPDELVAATGAGGGEGFASGGSPTGADPLWGVPLFGVDVSMFRRDGALHLTMACTGAVANAARLDALCDLVIETIRRGVRDPLRPVAALLAPAPSVPSLPDLDAQSRTRRLETLDELLTGGLAAEPDAIAVVDRRRVVPGARSALTTGDLDRSATRVARALIASGIGPGDVVVALLPRSVFGVIATVAAARAGAAFVNLDPADPAGRRQMIIERCRPRAVLTLTATAASVPAGVLTIAVDELLARDADSGARTPAAAPFDTAERVRPLSVDDLAYITFTSGTTGRPKGVQVTHRGLSGWAGDTVARLRLDASDRVLHTYATGFDAHLMGLVPPLVAGSTIVVCPPDVIAADELAEFVDSERVSVLLTTPSVLATLRPPELPGVRHVAVGGEPLGAGLVRDWTAEHTLSNEYGPTEATVAVSSARYSAAPSGPVHIGAALWGVGMYVLDRALRPVPDHTVGELYLAGNCLARGYLDDPAATARGFVADPHGDGERMYRTGDLVHRRPDGTFVIHGRTDDQVKIRGVRLEPGEVDAALSGLPGVATSVTATRTTPAGEKILVSWVVAEDGAEAADLPRQLAHLLPRSMIPSAFVPVATLPIGRNGKIDVAALPDPDFVGAATAPALRAGRPPAGATEELVSAVWAEVLGRPVASVDAGSDFFAEGGTSLSATQVTSRLAAATGADIGVRVIFEARTVAGVARRVDELLGSGGPSAPGVAPARLPVPEVLPLAYPQRRMWIHHHFEPLSTAYHVPVVLRIRGRVDLARLRKAVDEVVAAHAVLRTVYPDSPSGPRQRRIEHRSPELRHRLVDATAGPEGLREQIEDFLRRPFDLESESGFRAAVFELDSADDPHTHLAAVLHHIAIDGWSTRVLLADLLRAYDGQRLSVPADEAFTYADFTQWQIARLGDPADPHSRYARELRFWASTLAGAPGPLRLPGSVDPSGPDTDRDEAARRAAGRLSTSIVGTDALHQTAKTLSASVFQVAHAALAALLGQWTGERDLLIGVPVHGRHAPEWESVVGMFVNTVALRTDLPPGSTIRDSVERARDAALAAQPHSEVPYEDVARTVRPDGRAAGDPLISVLLVNQDVVPQSSGEVVLAGPPADQPGSTADSVVATLVPEFTATVDAKYDLEVVLAERDDELHITVVHSASVPTEVARALLDDFRRFVLAAASDPGQPFPDAGAPVADRAVAQQMPAATVAGRPVSASAVTSAHPSSPASLVVAIAEVMSEVLEVSPGSVGDTDDFFTLGGTSLSATRVTSALGRRLGVRVPTRMLFENPTPVALAQAVTELPDEVADADTVAVPTIDPAGGEADLGDLPLAPTQRRMWVGAQMLGGVPIYAVPVVVPVPAGTGEPAVVTAVETLIDRHPALRTRYLASPDGPRQRVLGAWRPSLRRVSTTRLATADGIGMLGEAFDLTAEPPVRVWLVTGDDEMTPVAAVLIAHHIAMDGESAAIVERELAALLAGEELGPAPTGFPVVARQMAADDERSRADLLDFWRRALEGHSGELDLAQRRPAVRDLRTSTTEYPLDSAVGEAVSSAARRSQASEFHILHAAVVLALAVHSGSDDIALATPASMRREADTAGTVGMLISTVVLRTRIAPGMTVGDLITRVRDDDLAALDHAAIAFDDVVALIDPPRVPGRHPLVQVAFSLADPAGTPNPVVTEPDPSGSDSAGADSDGADAADAWTVPRSEFDLHIVAVPDPGGWRLRVHHGRELFDESTIRTLGERLVAAVAAVVGEPSHRLAAIEPLTGAERGFVDGRARPSTATGAEPLLAELLTEAVAAFGDRAGIADANRSLTYRELDAWVSVTARALRRRGLGAGDAVAVVVPRSIESVVAIWAVSRIGGVCVPVDVTYPAARIDHVVDGAGASVITSTDIPVQPAEPVVSEPVTPVPRDALAYIITTSGTTGTPNVVGVTHRGVHRVASLSDVAPTDRVGMAISPGFDATFHDMLLPLAAGATLVVVPAGIAGGDDLTRFLDDTGVSVFTATPSVVRTLRPESIGALRLVYIGGEALSADLAATWSEHAQVRNIYGPTETTVTVSTSAYRRGDPIRLGHPRPGIGAEVLDAQLRHVPPGVVGELYIGGTGVARGYLGDPALTAASFVAGSDGGRRYRTGDLVRWDRDTGELVYVGRADRQVKIRGQRVEPAEIDAVIVRAGARRSVTVLRRGPVGPALVSYVVSPSVPVAELGAACRASLPRHMVPSRIVELDDLPLSGAGKIDARRLPEPVWSESVREPRTATEAAVLDAFRTVLGESTPGRDAGRDADGRGTGIHVGMDDDFFAAGGHSLALLQLRDELATRTGRVLDAADLFGHRTPAEVARLLDGTAGADLPVQRVRPLSPDSAERRPEIWCVHTATGIVEPFRVLGESLRSASVFGLQLPELVLAGRELPSTVEGIAALHVEAIRSTQPRGPYRLVGWSVGGVIAHEIARQLVELGDEVALLVLLDPRTPAELGTVDDEELRAAHHPLRELAERHDPEALRRFDDRTRALADAARSYDLGPVAVGKVVYVAAQDNPNPEDWARVVDPGGQGVVDVMDAGATHAQLGRSDVMARVARRIEEEW</sequence>
<dbReference type="SUPFAM" id="SSF53474">
    <property type="entry name" value="alpha/beta-Hydrolases"/>
    <property type="match status" value="1"/>
</dbReference>
<dbReference type="Pfam" id="PF00550">
    <property type="entry name" value="PP-binding"/>
    <property type="match status" value="5"/>
</dbReference>
<dbReference type="InterPro" id="IPR020806">
    <property type="entry name" value="PKS_PP-bd"/>
</dbReference>
<dbReference type="InterPro" id="IPR029058">
    <property type="entry name" value="AB_hydrolase_fold"/>
</dbReference>
<dbReference type="InterPro" id="IPR010071">
    <property type="entry name" value="AA_adenyl_dom"/>
</dbReference>
<dbReference type="GO" id="GO:0008610">
    <property type="term" value="P:lipid biosynthetic process"/>
    <property type="evidence" value="ECO:0007669"/>
    <property type="project" value="UniProtKB-ARBA"/>
</dbReference>
<dbReference type="InterPro" id="IPR020845">
    <property type="entry name" value="AMP-binding_CS"/>
</dbReference>
<evidence type="ECO:0000256" key="3">
    <source>
        <dbReference type="ARBA" id="ARBA00022553"/>
    </source>
</evidence>
<dbReference type="PANTHER" id="PTHR45527">
    <property type="entry name" value="NONRIBOSOMAL PEPTIDE SYNTHETASE"/>
    <property type="match status" value="1"/>
</dbReference>
<dbReference type="Pfam" id="PF13193">
    <property type="entry name" value="AMP-binding_C"/>
    <property type="match status" value="1"/>
</dbReference>
<comment type="caution">
    <text evidence="6">The sequence shown here is derived from an EMBL/GenBank/DDBJ whole genome shotgun (WGS) entry which is preliminary data.</text>
</comment>
<feature type="region of interest" description="Disordered" evidence="4">
    <location>
        <begin position="3389"/>
        <end position="3414"/>
    </location>
</feature>
<protein>
    <submittedName>
        <fullName evidence="6">Non-ribosomal peptide synthetase</fullName>
    </submittedName>
</protein>
<dbReference type="Proteomes" id="UP000194632">
    <property type="component" value="Unassembled WGS sequence"/>
</dbReference>
<feature type="domain" description="Carrier" evidence="5">
    <location>
        <begin position="4698"/>
        <end position="4790"/>
    </location>
</feature>
<feature type="region of interest" description="Disordered" evidence="4">
    <location>
        <begin position="457"/>
        <end position="481"/>
    </location>
</feature>
<dbReference type="Pfam" id="PF00975">
    <property type="entry name" value="Thioesterase"/>
    <property type="match status" value="1"/>
</dbReference>
<dbReference type="PROSITE" id="PS50075">
    <property type="entry name" value="CARRIER"/>
    <property type="match status" value="5"/>
</dbReference>
<dbReference type="EMBL" id="NGFO01000013">
    <property type="protein sequence ID" value="OUC78325.1"/>
    <property type="molecule type" value="Genomic_DNA"/>
</dbReference>
<dbReference type="Gene3D" id="3.40.50.12780">
    <property type="entry name" value="N-terminal domain of ligase-like"/>
    <property type="match status" value="4"/>
</dbReference>
<dbReference type="InterPro" id="IPR025110">
    <property type="entry name" value="AMP-bd_C"/>
</dbReference>
<dbReference type="InterPro" id="IPR020802">
    <property type="entry name" value="TesA-like"/>
</dbReference>
<feature type="domain" description="Carrier" evidence="5">
    <location>
        <begin position="984"/>
        <end position="1059"/>
    </location>
</feature>
<feature type="domain" description="Carrier" evidence="5">
    <location>
        <begin position="3086"/>
        <end position="3163"/>
    </location>
</feature>
<evidence type="ECO:0000259" key="5">
    <source>
        <dbReference type="PROSITE" id="PS50075"/>
    </source>
</evidence>
<feature type="domain" description="Carrier" evidence="5">
    <location>
        <begin position="2007"/>
        <end position="2082"/>
    </location>
</feature>
<dbReference type="SMART" id="SM00823">
    <property type="entry name" value="PKS_PP"/>
    <property type="match status" value="5"/>
</dbReference>
<proteinExistence type="predicted"/>
<dbReference type="GO" id="GO:0044550">
    <property type="term" value="P:secondary metabolite biosynthetic process"/>
    <property type="evidence" value="ECO:0007669"/>
    <property type="project" value="TreeGrafter"/>
</dbReference>
<dbReference type="Pfam" id="PF00501">
    <property type="entry name" value="AMP-binding"/>
    <property type="match status" value="4"/>
</dbReference>
<dbReference type="OrthoDB" id="5475787at2"/>
<dbReference type="CDD" id="cd05930">
    <property type="entry name" value="A_NRPS"/>
    <property type="match status" value="3"/>
</dbReference>
<dbReference type="GO" id="GO:0005737">
    <property type="term" value="C:cytoplasm"/>
    <property type="evidence" value="ECO:0007669"/>
    <property type="project" value="TreeGrafter"/>
</dbReference>
<organism evidence="6 7">
    <name type="scientific">Gordonia lacunae</name>
    <dbReference type="NCBI Taxonomy" id="417102"/>
    <lineage>
        <taxon>Bacteria</taxon>
        <taxon>Bacillati</taxon>
        <taxon>Actinomycetota</taxon>
        <taxon>Actinomycetes</taxon>
        <taxon>Mycobacteriales</taxon>
        <taxon>Gordoniaceae</taxon>
        <taxon>Gordonia</taxon>
    </lineage>
</organism>
<dbReference type="Pfam" id="PF00668">
    <property type="entry name" value="Condensation"/>
    <property type="match status" value="5"/>
</dbReference>
<evidence type="ECO:0000256" key="4">
    <source>
        <dbReference type="SAM" id="MobiDB-lite"/>
    </source>
</evidence>
<dbReference type="PANTHER" id="PTHR45527:SF1">
    <property type="entry name" value="FATTY ACID SYNTHASE"/>
    <property type="match status" value="1"/>
</dbReference>
<dbReference type="SUPFAM" id="SSF56801">
    <property type="entry name" value="Acetyl-CoA synthetase-like"/>
    <property type="match status" value="4"/>
</dbReference>
<accession>A0A243Q9K3</accession>
<evidence type="ECO:0000256" key="1">
    <source>
        <dbReference type="ARBA" id="ARBA00001957"/>
    </source>
</evidence>
<keyword evidence="7" id="KW-1185">Reference proteome</keyword>
<dbReference type="Gene3D" id="3.30.300.30">
    <property type="match status" value="4"/>
</dbReference>
<dbReference type="InterPro" id="IPR045851">
    <property type="entry name" value="AMP-bd_C_sf"/>
</dbReference>
<feature type="region of interest" description="Disordered" evidence="4">
    <location>
        <begin position="769"/>
        <end position="788"/>
    </location>
</feature>
<dbReference type="SMART" id="SM00824">
    <property type="entry name" value="PKS_TE"/>
    <property type="match status" value="1"/>
</dbReference>
<dbReference type="STRING" id="417102.CA982_12580"/>
<dbReference type="PROSITE" id="PS00455">
    <property type="entry name" value="AMP_BINDING"/>
    <property type="match status" value="2"/>
</dbReference>
<name>A0A243Q9K3_9ACTN</name>
<dbReference type="InterPro" id="IPR006162">
    <property type="entry name" value="Ppantetheine_attach_site"/>
</dbReference>
<dbReference type="SUPFAM" id="SSF47336">
    <property type="entry name" value="ACP-like"/>
    <property type="match status" value="5"/>
</dbReference>
<dbReference type="UniPathway" id="UPA00011"/>
<dbReference type="PROSITE" id="PS00012">
    <property type="entry name" value="PHOSPHOPANTETHEINE"/>
    <property type="match status" value="1"/>
</dbReference>
<dbReference type="InterPro" id="IPR001031">
    <property type="entry name" value="Thioesterase"/>
</dbReference>
<evidence type="ECO:0000256" key="2">
    <source>
        <dbReference type="ARBA" id="ARBA00022450"/>
    </source>
</evidence>
<keyword evidence="2" id="KW-0596">Phosphopantetheine</keyword>
<dbReference type="GO" id="GO:0031177">
    <property type="term" value="F:phosphopantetheine binding"/>
    <property type="evidence" value="ECO:0007669"/>
    <property type="project" value="InterPro"/>
</dbReference>
<dbReference type="RefSeq" id="WP_086535670.1">
    <property type="nucleotide sequence ID" value="NZ_NGFO01000013.1"/>
</dbReference>
<feature type="region of interest" description="Disordered" evidence="4">
    <location>
        <begin position="4116"/>
        <end position="4142"/>
    </location>
</feature>
<dbReference type="NCBIfam" id="NF003417">
    <property type="entry name" value="PRK04813.1"/>
    <property type="match status" value="4"/>
</dbReference>
<dbReference type="Gene3D" id="3.30.559.10">
    <property type="entry name" value="Chloramphenicol acetyltransferase-like domain"/>
    <property type="match status" value="5"/>
</dbReference>
<dbReference type="GO" id="GO:0003824">
    <property type="term" value="F:catalytic activity"/>
    <property type="evidence" value="ECO:0007669"/>
    <property type="project" value="InterPro"/>
</dbReference>
<dbReference type="InterPro" id="IPR042099">
    <property type="entry name" value="ANL_N_sf"/>
</dbReference>
<dbReference type="NCBIfam" id="TIGR01733">
    <property type="entry name" value="AA-adenyl-dom"/>
    <property type="match status" value="3"/>
</dbReference>
<dbReference type="InterPro" id="IPR000873">
    <property type="entry name" value="AMP-dep_synth/lig_dom"/>
</dbReference>
<evidence type="ECO:0000313" key="7">
    <source>
        <dbReference type="Proteomes" id="UP000194632"/>
    </source>
</evidence>
<dbReference type="InterPro" id="IPR001242">
    <property type="entry name" value="Condensation_dom"/>
</dbReference>
<keyword evidence="3" id="KW-0597">Phosphoprotein</keyword>
<dbReference type="Gene3D" id="3.30.559.30">
    <property type="entry name" value="Nonribosomal peptide synthetase, condensation domain"/>
    <property type="match status" value="5"/>
</dbReference>